<organism evidence="2 3">
    <name type="scientific">Halobacterium salinarum</name>
    <name type="common">Halobacterium halobium</name>
    <dbReference type="NCBI Taxonomy" id="2242"/>
    <lineage>
        <taxon>Archaea</taxon>
        <taxon>Methanobacteriati</taxon>
        <taxon>Methanobacteriota</taxon>
        <taxon>Stenosarchaea group</taxon>
        <taxon>Halobacteria</taxon>
        <taxon>Halobacteriales</taxon>
        <taxon>Halobacteriaceae</taxon>
        <taxon>Halobacterium</taxon>
    </lineage>
</organism>
<name>A0A841HDY9_HALSI</name>
<feature type="transmembrane region" description="Helical" evidence="1">
    <location>
        <begin position="141"/>
        <end position="158"/>
    </location>
</feature>
<protein>
    <recommendedName>
        <fullName evidence="4">DUF457 family protein</fullName>
    </recommendedName>
</protein>
<evidence type="ECO:0000256" key="1">
    <source>
        <dbReference type="SAM" id="Phobius"/>
    </source>
</evidence>
<evidence type="ECO:0000313" key="2">
    <source>
        <dbReference type="EMBL" id="MBB6090315.1"/>
    </source>
</evidence>
<keyword evidence="1" id="KW-0812">Transmembrane</keyword>
<comment type="caution">
    <text evidence="2">The sequence shown here is derived from an EMBL/GenBank/DDBJ whole genome shotgun (WGS) entry which is preliminary data.</text>
</comment>
<evidence type="ECO:0000313" key="3">
    <source>
        <dbReference type="Proteomes" id="UP000642919"/>
    </source>
</evidence>
<dbReference type="EMBL" id="JACHGX010000004">
    <property type="protein sequence ID" value="MBB6090315.1"/>
    <property type="molecule type" value="Genomic_DNA"/>
</dbReference>
<dbReference type="AlphaFoldDB" id="A0A841HDY9"/>
<dbReference type="RefSeq" id="WP_010902921.1">
    <property type="nucleotide sequence ID" value="NZ_JACHGX010000004.1"/>
</dbReference>
<proteinExistence type="predicted"/>
<keyword evidence="1" id="KW-1133">Transmembrane helix</keyword>
<feature type="transmembrane region" description="Helical" evidence="1">
    <location>
        <begin position="29"/>
        <end position="49"/>
    </location>
</feature>
<feature type="transmembrane region" description="Helical" evidence="1">
    <location>
        <begin position="55"/>
        <end position="77"/>
    </location>
</feature>
<dbReference type="GeneID" id="68694028"/>
<gene>
    <name evidence="2" type="ORF">HNR49_001688</name>
</gene>
<dbReference type="Proteomes" id="UP000642919">
    <property type="component" value="Unassembled WGS sequence"/>
</dbReference>
<keyword evidence="1" id="KW-0472">Membrane</keyword>
<evidence type="ECO:0008006" key="4">
    <source>
        <dbReference type="Google" id="ProtNLM"/>
    </source>
</evidence>
<feature type="transmembrane region" description="Helical" evidence="1">
    <location>
        <begin position="98"/>
        <end position="121"/>
    </location>
</feature>
<dbReference type="OMA" id="FTPFHMG"/>
<feature type="transmembrane region" description="Helical" evidence="1">
    <location>
        <begin position="6"/>
        <end position="22"/>
    </location>
</feature>
<accession>A0A841HDY9</accession>
<sequence length="169" mass="19420">MTIMPFTLFHFGPGLLFGLLLVKYIDFPTFVIANVIIDWRAALVVFGLWPGPRHSWMHTYLGAILFAMVLTTGMVLIRPELDKLMESINLHQRVSVTRIAIAAFLGSMIHVTIDAFHHPLMYPFMPYDIKPLYGLFSTREMRFFTAFCGFLAILWYIGDHFGLIHIPTK</sequence>
<reference evidence="2" key="1">
    <citation type="submission" date="2020-08" db="EMBL/GenBank/DDBJ databases">
        <title>Genomic Encyclopedia of Type Strains, Phase IV (KMG-IV): sequencing the most valuable type-strain genomes for metagenomic binning, comparative biology and taxonomic classification.</title>
        <authorList>
            <person name="Goeker M."/>
        </authorList>
    </citation>
    <scope>NUCLEOTIDE SEQUENCE</scope>
    <source>
        <strain evidence="2">DSM 669</strain>
    </source>
</reference>